<organism evidence="2 3">
    <name type="scientific">Stackebrandtia nassauensis (strain DSM 44728 / CIP 108903 / NRRL B-16338 / NBRC 102104 / LLR-40K-21)</name>
    <dbReference type="NCBI Taxonomy" id="446470"/>
    <lineage>
        <taxon>Bacteria</taxon>
        <taxon>Bacillati</taxon>
        <taxon>Actinomycetota</taxon>
        <taxon>Actinomycetes</taxon>
        <taxon>Glycomycetales</taxon>
        <taxon>Glycomycetaceae</taxon>
        <taxon>Stackebrandtia</taxon>
    </lineage>
</organism>
<keyword evidence="3" id="KW-1185">Reference proteome</keyword>
<dbReference type="eggNOG" id="ENOG502ZZXN">
    <property type="taxonomic scope" value="Bacteria"/>
</dbReference>
<evidence type="ECO:0000313" key="3">
    <source>
        <dbReference type="Proteomes" id="UP000000844"/>
    </source>
</evidence>
<feature type="transmembrane region" description="Helical" evidence="1">
    <location>
        <begin position="135"/>
        <end position="155"/>
    </location>
</feature>
<keyword evidence="1" id="KW-1133">Transmembrane helix</keyword>
<protein>
    <recommendedName>
        <fullName evidence="4">Integral membrane protein</fullName>
    </recommendedName>
</protein>
<dbReference type="Proteomes" id="UP000000844">
    <property type="component" value="Chromosome"/>
</dbReference>
<reference evidence="2 3" key="1">
    <citation type="journal article" date="2009" name="Stand. Genomic Sci.">
        <title>Complete genome sequence of Stackebrandtia nassauensis type strain (LLR-40K-21).</title>
        <authorList>
            <person name="Munk C."/>
            <person name="Lapidus A."/>
            <person name="Copeland A."/>
            <person name="Jando M."/>
            <person name="Mayilraj S."/>
            <person name="Glavina Del Rio T."/>
            <person name="Nolan M."/>
            <person name="Chen F."/>
            <person name="Lucas S."/>
            <person name="Tice H."/>
            <person name="Cheng J.F."/>
            <person name="Han C."/>
            <person name="Detter J.C."/>
            <person name="Bruce D."/>
            <person name="Goodwin L."/>
            <person name="Chain P."/>
            <person name="Pitluck S."/>
            <person name="Goker M."/>
            <person name="Ovchinikova G."/>
            <person name="Pati A."/>
            <person name="Ivanova N."/>
            <person name="Mavromatis K."/>
            <person name="Chen A."/>
            <person name="Palaniappan K."/>
            <person name="Land M."/>
            <person name="Hauser L."/>
            <person name="Chang Y.J."/>
            <person name="Jeffries C.D."/>
            <person name="Bristow J."/>
            <person name="Eisen J.A."/>
            <person name="Markowitz V."/>
            <person name="Hugenholtz P."/>
            <person name="Kyrpides N.C."/>
            <person name="Klenk H.P."/>
        </authorList>
    </citation>
    <scope>NUCLEOTIDE SEQUENCE [LARGE SCALE GENOMIC DNA]</scope>
    <source>
        <strain evidence="3">DSM 44728 / CIP 108903 / NRRL B-16338 / NBRC 102104 / LLR-40K-21</strain>
    </source>
</reference>
<accession>D3Q7X5</accession>
<dbReference type="KEGG" id="sna:Snas_0768"/>
<feature type="transmembrane region" description="Helical" evidence="1">
    <location>
        <begin position="96"/>
        <end position="115"/>
    </location>
</feature>
<keyword evidence="1" id="KW-0472">Membrane</keyword>
<dbReference type="OrthoDB" id="668928at2"/>
<keyword evidence="1" id="KW-0812">Transmembrane</keyword>
<feature type="transmembrane region" description="Helical" evidence="1">
    <location>
        <begin position="196"/>
        <end position="213"/>
    </location>
</feature>
<dbReference type="EMBL" id="CP001778">
    <property type="protein sequence ID" value="ADD40480.1"/>
    <property type="molecule type" value="Genomic_DNA"/>
</dbReference>
<dbReference type="RefSeq" id="WP_013016051.1">
    <property type="nucleotide sequence ID" value="NC_013947.1"/>
</dbReference>
<feature type="transmembrane region" description="Helical" evidence="1">
    <location>
        <begin position="167"/>
        <end position="190"/>
    </location>
</feature>
<dbReference type="AlphaFoldDB" id="D3Q7X5"/>
<feature type="transmembrane region" description="Helical" evidence="1">
    <location>
        <begin position="62"/>
        <end position="84"/>
    </location>
</feature>
<proteinExistence type="predicted"/>
<evidence type="ECO:0000256" key="1">
    <source>
        <dbReference type="SAM" id="Phobius"/>
    </source>
</evidence>
<gene>
    <name evidence="2" type="ordered locus">Snas_0768</name>
</gene>
<evidence type="ECO:0000313" key="2">
    <source>
        <dbReference type="EMBL" id="ADD40480.1"/>
    </source>
</evidence>
<dbReference type="HOGENOM" id="CLU_1260814_0_0_11"/>
<sequence>MSTNPSVPRNRRLWSWGGAGFAALFLGGQFASAPLENGSIPLPDAPVAEVVEYFSANTATSAVLGTANVLAGLALLFLVGRAALGMRSPGGRVGVVAGWIAGLSLAVSGTLSVVLGQVAATAAPGTVETLRDWNFWTGGVIHVVCLGLFVGLLCLPSVTEPMTGRGVRIFGLVASVPAVLSISSLLWFYASALLPLGRFSLIVWAVFAAVSLWRNPKPNAS</sequence>
<evidence type="ECO:0008006" key="4">
    <source>
        <dbReference type="Google" id="ProtNLM"/>
    </source>
</evidence>
<name>D3Q7X5_STANL</name>